<feature type="region of interest" description="Disordered" evidence="1">
    <location>
        <begin position="1"/>
        <end position="20"/>
    </location>
</feature>
<evidence type="ECO:0000256" key="1">
    <source>
        <dbReference type="SAM" id="MobiDB-lite"/>
    </source>
</evidence>
<evidence type="ECO:0000313" key="3">
    <source>
        <dbReference type="Proteomes" id="UP000499080"/>
    </source>
</evidence>
<dbReference type="AlphaFoldDB" id="A0A4Y2Q808"/>
<evidence type="ECO:0000313" key="2">
    <source>
        <dbReference type="EMBL" id="GBN59574.1"/>
    </source>
</evidence>
<organism evidence="2 3">
    <name type="scientific">Araneus ventricosus</name>
    <name type="common">Orbweaver spider</name>
    <name type="synonym">Epeira ventricosa</name>
    <dbReference type="NCBI Taxonomy" id="182803"/>
    <lineage>
        <taxon>Eukaryota</taxon>
        <taxon>Metazoa</taxon>
        <taxon>Ecdysozoa</taxon>
        <taxon>Arthropoda</taxon>
        <taxon>Chelicerata</taxon>
        <taxon>Arachnida</taxon>
        <taxon>Araneae</taxon>
        <taxon>Araneomorphae</taxon>
        <taxon>Entelegynae</taxon>
        <taxon>Araneoidea</taxon>
        <taxon>Araneidae</taxon>
        <taxon>Araneus</taxon>
    </lineage>
</organism>
<reference evidence="2 3" key="1">
    <citation type="journal article" date="2019" name="Sci. Rep.">
        <title>Orb-weaving spider Araneus ventricosus genome elucidates the spidroin gene catalogue.</title>
        <authorList>
            <person name="Kono N."/>
            <person name="Nakamura H."/>
            <person name="Ohtoshi R."/>
            <person name="Moran D.A.P."/>
            <person name="Shinohara A."/>
            <person name="Yoshida Y."/>
            <person name="Fujiwara M."/>
            <person name="Mori M."/>
            <person name="Tomita M."/>
            <person name="Arakawa K."/>
        </authorList>
    </citation>
    <scope>NUCLEOTIDE SEQUENCE [LARGE SCALE GENOMIC DNA]</scope>
</reference>
<dbReference type="Proteomes" id="UP000499080">
    <property type="component" value="Unassembled WGS sequence"/>
</dbReference>
<dbReference type="EMBL" id="BGPR01013183">
    <property type="protein sequence ID" value="GBN59574.1"/>
    <property type="molecule type" value="Genomic_DNA"/>
</dbReference>
<gene>
    <name evidence="2" type="ORF">AVEN_119973_1</name>
</gene>
<comment type="caution">
    <text evidence="2">The sequence shown here is derived from an EMBL/GenBank/DDBJ whole genome shotgun (WGS) entry which is preliminary data.</text>
</comment>
<protein>
    <submittedName>
        <fullName evidence="2">Uncharacterized protein</fullName>
    </submittedName>
</protein>
<sequence length="115" mass="13206">MYNNKAGGIPKEKKTSNGNPLQLCIPTVSLSDNSYHFPSSKNSLRVSLSFQFTLSHHFLRVHLFLFSYQRKKDRSRWREFPITDPAKSGTTKDESADTAAFSTRNRKLKDPISQR</sequence>
<proteinExistence type="predicted"/>
<feature type="region of interest" description="Disordered" evidence="1">
    <location>
        <begin position="79"/>
        <end position="115"/>
    </location>
</feature>
<name>A0A4Y2Q808_ARAVE</name>
<accession>A0A4Y2Q808</accession>
<keyword evidence="3" id="KW-1185">Reference proteome</keyword>